<dbReference type="Pfam" id="PF00288">
    <property type="entry name" value="GHMP_kinases_N"/>
    <property type="match status" value="1"/>
</dbReference>
<dbReference type="Proteomes" id="UP000038009">
    <property type="component" value="Unassembled WGS sequence"/>
</dbReference>
<dbReference type="InterPro" id="IPR012887">
    <property type="entry name" value="GDP_fucose_pyrophosphorylase"/>
</dbReference>
<dbReference type="AlphaFoldDB" id="A0A0N0P7Y3"/>
<protein>
    <submittedName>
        <fullName evidence="8">Putative fucose kinase</fullName>
    </submittedName>
</protein>
<dbReference type="Gene3D" id="3.30.230.120">
    <property type="match status" value="1"/>
</dbReference>
<evidence type="ECO:0000313" key="8">
    <source>
        <dbReference type="EMBL" id="KPI89306.1"/>
    </source>
</evidence>
<evidence type="ECO:0000259" key="6">
    <source>
        <dbReference type="Pfam" id="PF00288"/>
    </source>
</evidence>
<keyword evidence="3 8" id="KW-0418">Kinase</keyword>
<feature type="compositionally biased region" description="Basic and acidic residues" evidence="5">
    <location>
        <begin position="708"/>
        <end position="733"/>
    </location>
</feature>
<dbReference type="VEuPathDB" id="TriTrypDB:Lsey_0026_0020"/>
<keyword evidence="2" id="KW-0547">Nucleotide-binding</keyword>
<keyword evidence="1" id="KW-0808">Transferase</keyword>
<dbReference type="GO" id="GO:0042352">
    <property type="term" value="P:GDP-L-fucose salvage"/>
    <property type="evidence" value="ECO:0007669"/>
    <property type="project" value="TreeGrafter"/>
</dbReference>
<sequence length="1229" mass="133759">MNVNFLFSLPSGLAEYSCVRQLLANAAAFPVEEGDCGTVTVPNLFCGCDPEGQPLGSGGGTVHLLHEGYVEEQRRCPSTERKSFLSWLRLNDSEGRVIVHAGGLSRRLPAYATLGKALLPLPPCRWHRGSQINRTLLSTQVPLYRALISSCPSNLRTMVACGDICVCVKGAVPSLAQFTDTDVLCLGIRSDTHLLQNHGVFFMSRKKPFDIEFMLQKPSLAEVRRRVTEGNRTYLLDAGLWILSDRAVEVLARKCIGSALDNGTVDGGKLDGHQHTVVGNFYDLYSDFGAALGYNCVRADPEVTSLRASVLEIPDAEFLHYGTNRQVISATQLLQAFESPTPSWSWSAPFDGILAREDSTSQADLAGVEVSPDSVSANSVATNLDFTAGDALPLLATPSSVIVHNAVVLAPLDGSAAAVTAPAGTPKQPVKNLWVESSWIGAKWTLRDGHLLTGIPPNNWELDLPAGACVSVVPVVKGKVKDGAAGEATPYAARPYHIDDTFCGDVRSETTMFMGLMLSDWLSNRGLAVEDLYPAHADTSQPLDIYKAALFPVCYTTDQLGDFLHFATLPMNVARGPSAVDARRLAAGQAVWRGQPRVSAMDLLCMTDVSALLRNSEYYERRMLTLTMALVASDTNEMTRGRGCSPFSRPEQEAGAATKLGGLSMRSSVLSAPMVSLLQQQFFLLDLDGVARRMVKLGVGLPMSSGLTEHKQTARARGDNDDTTVRDTAREASMDGNDGRSGADSFLRADVFTDGSGPISTDFKSHMCSVSPHLVAAHYHMFVRRVIELQLEALRAVDLAIDAEEGRQRLELVHSSSVEGAEEKIKRHDEAAFAELRSAIMGSYPNERHLPKLGVHLDQIIWGRSPVRIDLGGAWTDTPPYTLLNGGSVINVAVELNGQPPVQIYVRVRNNDPSIVVHSIDSGARAALNSFDDIRSYAAVQNPFSIPKAVLALCGFLPEFCTTEYASLQDQLKADFGGHGLEISLLVAIPTGSGLGTSSIVSGVLLRSMAEFCKLPWDEHFVCRRVLLVEQMLTAGGGWQDQYGGLFEGLKLVQSTPGLPATPTVRWMPTGIFTDPRFASRHLLYYTGITRTAKSILAEIVRDVFLNNRATLQLLHEIDCSHTAAIYDRITMMDYKGYARLVHRTWEQKKCLDERVCNPQVQEIVDVVQPYVWGLVLAGAGGGGYLYMCAKDEECAHRIRALLTENPPNPYARFVEMTVSTTGVQVSRS</sequence>
<dbReference type="InterPro" id="IPR020568">
    <property type="entry name" value="Ribosomal_Su5_D2-typ_SF"/>
</dbReference>
<dbReference type="PRINTS" id="PR00960">
    <property type="entry name" value="LMBPPROTEIN"/>
</dbReference>
<dbReference type="GO" id="GO:0050201">
    <property type="term" value="F:fucokinase activity"/>
    <property type="evidence" value="ECO:0007669"/>
    <property type="project" value="TreeGrafter"/>
</dbReference>
<dbReference type="SUPFAM" id="SSF54211">
    <property type="entry name" value="Ribosomal protein S5 domain 2-like"/>
    <property type="match status" value="1"/>
</dbReference>
<dbReference type="OrthoDB" id="271303at2759"/>
<feature type="region of interest" description="Disordered" evidence="5">
    <location>
        <begin position="708"/>
        <end position="742"/>
    </location>
</feature>
<dbReference type="InterPro" id="IPR001174">
    <property type="entry name" value="HddA/FKP"/>
</dbReference>
<dbReference type="PANTHER" id="PTHR32463:SF0">
    <property type="entry name" value="L-FUCOSE KINASE"/>
    <property type="match status" value="1"/>
</dbReference>
<dbReference type="PANTHER" id="PTHR32463">
    <property type="entry name" value="L-FUCOSE KINASE"/>
    <property type="match status" value="1"/>
</dbReference>
<feature type="domain" description="GDP-fucose pyrophosphorylase" evidence="7">
    <location>
        <begin position="98"/>
        <end position="293"/>
    </location>
</feature>
<proteinExistence type="predicted"/>
<evidence type="ECO:0000256" key="5">
    <source>
        <dbReference type="SAM" id="MobiDB-lite"/>
    </source>
</evidence>
<reference evidence="8 9" key="1">
    <citation type="journal article" date="2015" name="PLoS Pathog.">
        <title>Leptomonas seymouri: Adaptations to the Dixenous Life Cycle Analyzed by Genome Sequencing, Transcriptome Profiling and Co-infection with Leishmania donovani.</title>
        <authorList>
            <person name="Kraeva N."/>
            <person name="Butenko A."/>
            <person name="Hlavacova J."/>
            <person name="Kostygov A."/>
            <person name="Myskova J."/>
            <person name="Grybchuk D."/>
            <person name="Lestinova T."/>
            <person name="Votypka J."/>
            <person name="Volf P."/>
            <person name="Opperdoes F."/>
            <person name="Flegontov P."/>
            <person name="Lukes J."/>
            <person name="Yurchenko V."/>
        </authorList>
    </citation>
    <scope>NUCLEOTIDE SEQUENCE [LARGE SCALE GENOMIC DNA]</scope>
    <source>
        <strain evidence="8 9">ATCC 30220</strain>
    </source>
</reference>
<evidence type="ECO:0000313" key="9">
    <source>
        <dbReference type="Proteomes" id="UP000038009"/>
    </source>
</evidence>
<dbReference type="GO" id="GO:0005524">
    <property type="term" value="F:ATP binding"/>
    <property type="evidence" value="ECO:0007669"/>
    <property type="project" value="UniProtKB-KW"/>
</dbReference>
<dbReference type="InterPro" id="IPR006204">
    <property type="entry name" value="GHMP_kinase_N_dom"/>
</dbReference>
<comment type="caution">
    <text evidence="8">The sequence shown here is derived from an EMBL/GenBank/DDBJ whole genome shotgun (WGS) entry which is preliminary data.</text>
</comment>
<evidence type="ECO:0000256" key="4">
    <source>
        <dbReference type="ARBA" id="ARBA00022840"/>
    </source>
</evidence>
<organism evidence="8 9">
    <name type="scientific">Leptomonas seymouri</name>
    <dbReference type="NCBI Taxonomy" id="5684"/>
    <lineage>
        <taxon>Eukaryota</taxon>
        <taxon>Discoba</taxon>
        <taxon>Euglenozoa</taxon>
        <taxon>Kinetoplastea</taxon>
        <taxon>Metakinetoplastina</taxon>
        <taxon>Trypanosomatida</taxon>
        <taxon>Trypanosomatidae</taxon>
        <taxon>Leishmaniinae</taxon>
        <taxon>Leptomonas</taxon>
    </lineage>
</organism>
<dbReference type="EMBL" id="LJSK01000026">
    <property type="protein sequence ID" value="KPI89306.1"/>
    <property type="molecule type" value="Genomic_DNA"/>
</dbReference>
<dbReference type="OMA" id="IPRNDWA"/>
<feature type="domain" description="GHMP kinase N-terminal" evidence="6">
    <location>
        <begin position="971"/>
        <end position="1047"/>
    </location>
</feature>
<name>A0A0N0P7Y3_LEPSE</name>
<accession>A0A0N0P7Y3</accession>
<dbReference type="Pfam" id="PF07959">
    <property type="entry name" value="Fucose_pyrophosphorylase"/>
    <property type="match status" value="1"/>
</dbReference>
<gene>
    <name evidence="8" type="ORF">ABL78_1535</name>
</gene>
<dbReference type="SUPFAM" id="SSF55060">
    <property type="entry name" value="GHMP Kinase, C-terminal domain"/>
    <property type="match status" value="1"/>
</dbReference>
<evidence type="ECO:0000256" key="1">
    <source>
        <dbReference type="ARBA" id="ARBA00022679"/>
    </source>
</evidence>
<evidence type="ECO:0000259" key="7">
    <source>
        <dbReference type="Pfam" id="PF07959"/>
    </source>
</evidence>
<evidence type="ECO:0000256" key="3">
    <source>
        <dbReference type="ARBA" id="ARBA00022777"/>
    </source>
</evidence>
<dbReference type="InterPro" id="IPR052203">
    <property type="entry name" value="GHMP_Kinase-Related"/>
</dbReference>
<keyword evidence="4" id="KW-0067">ATP-binding</keyword>
<keyword evidence="9" id="KW-1185">Reference proteome</keyword>
<dbReference type="InterPro" id="IPR036554">
    <property type="entry name" value="GHMP_kinase_C_sf"/>
</dbReference>
<evidence type="ECO:0000256" key="2">
    <source>
        <dbReference type="ARBA" id="ARBA00022741"/>
    </source>
</evidence>